<dbReference type="Proteomes" id="UP000827092">
    <property type="component" value="Unassembled WGS sequence"/>
</dbReference>
<keyword evidence="1" id="KW-0812">Transmembrane</keyword>
<keyword evidence="1" id="KW-1133">Transmembrane helix</keyword>
<proteinExistence type="predicted"/>
<accession>A0AAV6VDJ9</accession>
<comment type="caution">
    <text evidence="2">The sequence shown here is derived from an EMBL/GenBank/DDBJ whole genome shotgun (WGS) entry which is preliminary data.</text>
</comment>
<feature type="non-terminal residue" evidence="2">
    <location>
        <position position="1"/>
    </location>
</feature>
<protein>
    <submittedName>
        <fullName evidence="2">Uncharacterized protein</fullName>
    </submittedName>
</protein>
<evidence type="ECO:0000256" key="1">
    <source>
        <dbReference type="SAM" id="Phobius"/>
    </source>
</evidence>
<evidence type="ECO:0000313" key="3">
    <source>
        <dbReference type="Proteomes" id="UP000827092"/>
    </source>
</evidence>
<feature type="transmembrane region" description="Helical" evidence="1">
    <location>
        <begin position="12"/>
        <end position="29"/>
    </location>
</feature>
<evidence type="ECO:0000313" key="2">
    <source>
        <dbReference type="EMBL" id="KAG8193786.1"/>
    </source>
</evidence>
<gene>
    <name evidence="2" type="ORF">JTE90_029520</name>
</gene>
<reference evidence="2 3" key="1">
    <citation type="journal article" date="2022" name="Nat. Ecol. Evol.">
        <title>A masculinizing supergene underlies an exaggerated male reproductive morph in a spider.</title>
        <authorList>
            <person name="Hendrickx F."/>
            <person name="De Corte Z."/>
            <person name="Sonet G."/>
            <person name="Van Belleghem S.M."/>
            <person name="Kostlbacher S."/>
            <person name="Vangestel C."/>
        </authorList>
    </citation>
    <scope>NUCLEOTIDE SEQUENCE [LARGE SCALE GENOMIC DNA]</scope>
    <source>
        <strain evidence="2">W744_W776</strain>
    </source>
</reference>
<organism evidence="2 3">
    <name type="scientific">Oedothorax gibbosus</name>
    <dbReference type="NCBI Taxonomy" id="931172"/>
    <lineage>
        <taxon>Eukaryota</taxon>
        <taxon>Metazoa</taxon>
        <taxon>Ecdysozoa</taxon>
        <taxon>Arthropoda</taxon>
        <taxon>Chelicerata</taxon>
        <taxon>Arachnida</taxon>
        <taxon>Araneae</taxon>
        <taxon>Araneomorphae</taxon>
        <taxon>Entelegynae</taxon>
        <taxon>Araneoidea</taxon>
        <taxon>Linyphiidae</taxon>
        <taxon>Erigoninae</taxon>
        <taxon>Oedothorax</taxon>
    </lineage>
</organism>
<keyword evidence="1" id="KW-0472">Membrane</keyword>
<dbReference type="EMBL" id="JAFNEN010000114">
    <property type="protein sequence ID" value="KAG8193786.1"/>
    <property type="molecule type" value="Genomic_DNA"/>
</dbReference>
<keyword evidence="3" id="KW-1185">Reference proteome</keyword>
<dbReference type="AlphaFoldDB" id="A0AAV6VDJ9"/>
<sequence>FKWRVMYDKNFNGYLLLVLSYVISCFYGHK</sequence>
<name>A0AAV6VDJ9_9ARAC</name>